<evidence type="ECO:0000256" key="2">
    <source>
        <dbReference type="ARBA" id="ARBA00004496"/>
    </source>
</evidence>
<dbReference type="EMBL" id="BARV01023936">
    <property type="protein sequence ID" value="GAI42471.1"/>
    <property type="molecule type" value="Genomic_DNA"/>
</dbReference>
<keyword evidence="8" id="KW-0413">Isomerase</keyword>
<comment type="subcellular location">
    <subcellularLocation>
        <location evidence="2">Cytoplasm</location>
    </subcellularLocation>
</comment>
<evidence type="ECO:0000256" key="7">
    <source>
        <dbReference type="ARBA" id="ARBA00023186"/>
    </source>
</evidence>
<dbReference type="GO" id="GO:0005737">
    <property type="term" value="C:cytoplasm"/>
    <property type="evidence" value="ECO:0007669"/>
    <property type="project" value="UniProtKB-SubCell"/>
</dbReference>
<evidence type="ECO:0000256" key="5">
    <source>
        <dbReference type="ARBA" id="ARBA00022490"/>
    </source>
</evidence>
<accession>X1PJ12</accession>
<comment type="catalytic activity">
    <reaction evidence="1">
        <text>[protein]-peptidylproline (omega=180) = [protein]-peptidylproline (omega=0)</text>
        <dbReference type="Rhea" id="RHEA:16237"/>
        <dbReference type="Rhea" id="RHEA-COMP:10747"/>
        <dbReference type="Rhea" id="RHEA-COMP:10748"/>
        <dbReference type="ChEBI" id="CHEBI:83833"/>
        <dbReference type="ChEBI" id="CHEBI:83834"/>
        <dbReference type="EC" id="5.2.1.8"/>
    </reaction>
</comment>
<gene>
    <name evidence="9" type="ORF">S06H3_39175</name>
</gene>
<evidence type="ECO:0000256" key="6">
    <source>
        <dbReference type="ARBA" id="ARBA00023110"/>
    </source>
</evidence>
<name>X1PJ12_9ZZZZ</name>
<dbReference type="InterPro" id="IPR046357">
    <property type="entry name" value="PPIase_dom_sf"/>
</dbReference>
<dbReference type="AlphaFoldDB" id="X1PJ12"/>
<keyword evidence="5" id="KW-0963">Cytoplasm</keyword>
<protein>
    <recommendedName>
        <fullName evidence="4">peptidylprolyl isomerase</fullName>
        <ecNumber evidence="4">5.2.1.8</ecNumber>
    </recommendedName>
</protein>
<evidence type="ECO:0000256" key="4">
    <source>
        <dbReference type="ARBA" id="ARBA00013194"/>
    </source>
</evidence>
<dbReference type="PANTHER" id="PTHR47861:SF3">
    <property type="entry name" value="FKBP-TYPE PEPTIDYL-PROLYL CIS-TRANS ISOMERASE SLYD"/>
    <property type="match status" value="1"/>
</dbReference>
<dbReference type="EC" id="5.2.1.8" evidence="4"/>
<keyword evidence="6" id="KW-0697">Rotamase</keyword>
<proteinExistence type="inferred from homology"/>
<evidence type="ECO:0000256" key="8">
    <source>
        <dbReference type="ARBA" id="ARBA00023235"/>
    </source>
</evidence>
<dbReference type="PANTHER" id="PTHR47861">
    <property type="entry name" value="FKBP-TYPE PEPTIDYL-PROLYL CIS-TRANS ISOMERASE SLYD"/>
    <property type="match status" value="1"/>
</dbReference>
<dbReference type="SUPFAM" id="SSF54534">
    <property type="entry name" value="FKBP-like"/>
    <property type="match status" value="1"/>
</dbReference>
<dbReference type="Gene3D" id="3.10.50.40">
    <property type="match status" value="1"/>
</dbReference>
<comment type="caution">
    <text evidence="9">The sequence shown here is derived from an EMBL/GenBank/DDBJ whole genome shotgun (WGS) entry which is preliminary data.</text>
</comment>
<keyword evidence="7" id="KW-0143">Chaperone</keyword>
<sequence length="56" mass="6153">PEQEPKAGMMLILNAPNGMQMPAKITEVSDEAITIDMNHPLAGKNLNFKFKLVDIS</sequence>
<evidence type="ECO:0000256" key="1">
    <source>
        <dbReference type="ARBA" id="ARBA00000971"/>
    </source>
</evidence>
<feature type="non-terminal residue" evidence="9">
    <location>
        <position position="1"/>
    </location>
</feature>
<reference evidence="9" key="1">
    <citation type="journal article" date="2014" name="Front. Microbiol.">
        <title>High frequency of phylogenetically diverse reductive dehalogenase-homologous genes in deep subseafloor sedimentary metagenomes.</title>
        <authorList>
            <person name="Kawai M."/>
            <person name="Futagami T."/>
            <person name="Toyoda A."/>
            <person name="Takaki Y."/>
            <person name="Nishi S."/>
            <person name="Hori S."/>
            <person name="Arai W."/>
            <person name="Tsubouchi T."/>
            <person name="Morono Y."/>
            <person name="Uchiyama I."/>
            <person name="Ito T."/>
            <person name="Fujiyama A."/>
            <person name="Inagaki F."/>
            <person name="Takami H."/>
        </authorList>
    </citation>
    <scope>NUCLEOTIDE SEQUENCE</scope>
    <source>
        <strain evidence="9">Expedition CK06-06</strain>
    </source>
</reference>
<evidence type="ECO:0000313" key="9">
    <source>
        <dbReference type="EMBL" id="GAI42471.1"/>
    </source>
</evidence>
<comment type="similarity">
    <text evidence="3">Belongs to the FKBP-type PPIase family.</text>
</comment>
<evidence type="ECO:0000256" key="3">
    <source>
        <dbReference type="ARBA" id="ARBA00006577"/>
    </source>
</evidence>
<organism evidence="9">
    <name type="scientific">marine sediment metagenome</name>
    <dbReference type="NCBI Taxonomy" id="412755"/>
    <lineage>
        <taxon>unclassified sequences</taxon>
        <taxon>metagenomes</taxon>
        <taxon>ecological metagenomes</taxon>
    </lineage>
</organism>
<dbReference type="GO" id="GO:0003755">
    <property type="term" value="F:peptidyl-prolyl cis-trans isomerase activity"/>
    <property type="evidence" value="ECO:0007669"/>
    <property type="project" value="UniProtKB-KW"/>
</dbReference>